<reference evidence="3 4" key="1">
    <citation type="submission" date="2018-07" db="EMBL/GenBank/DDBJ databases">
        <title>Genomic Encyclopedia of Type Strains, Phase IV (KMG-IV): sequencing the most valuable type-strain genomes for metagenomic binning, comparative biology and taxonomic classification.</title>
        <authorList>
            <person name="Goeker M."/>
        </authorList>
    </citation>
    <scope>NUCLEOTIDE SEQUENCE [LARGE SCALE GENOMIC DNA]</scope>
    <source>
        <strain evidence="3 4">DSM 21352</strain>
    </source>
</reference>
<dbReference type="Proteomes" id="UP000255265">
    <property type="component" value="Unassembled WGS sequence"/>
</dbReference>
<accession>A0A370FP31</accession>
<dbReference type="InterPro" id="IPR008984">
    <property type="entry name" value="SMAD_FHA_dom_sf"/>
</dbReference>
<comment type="caution">
    <text evidence="3">The sequence shown here is derived from an EMBL/GenBank/DDBJ whole genome shotgun (WGS) entry which is preliminary data.</text>
</comment>
<feature type="region of interest" description="Disordered" evidence="1">
    <location>
        <begin position="117"/>
        <end position="136"/>
    </location>
</feature>
<feature type="compositionally biased region" description="Pro residues" evidence="1">
    <location>
        <begin position="324"/>
        <end position="338"/>
    </location>
</feature>
<gene>
    <name evidence="3" type="ORF">DFR41_1011253</name>
</gene>
<dbReference type="AlphaFoldDB" id="A0A370FP31"/>
<dbReference type="Pfam" id="PF20232">
    <property type="entry name" value="T6SS_FHA_C"/>
    <property type="match status" value="1"/>
</dbReference>
<feature type="compositionally biased region" description="Low complexity" evidence="1">
    <location>
        <begin position="289"/>
        <end position="302"/>
    </location>
</feature>
<dbReference type="OrthoDB" id="273564at2"/>
<dbReference type="EMBL" id="QQAV01000001">
    <property type="protein sequence ID" value="RDI29497.1"/>
    <property type="molecule type" value="Genomic_DNA"/>
</dbReference>
<dbReference type="NCBIfam" id="TIGR03354">
    <property type="entry name" value="VI_FHA"/>
    <property type="match status" value="1"/>
</dbReference>
<dbReference type="InterPro" id="IPR046883">
    <property type="entry name" value="T6SS_FHA_C"/>
</dbReference>
<dbReference type="SMART" id="SM00240">
    <property type="entry name" value="FHA"/>
    <property type="match status" value="1"/>
</dbReference>
<dbReference type="PROSITE" id="PS50006">
    <property type="entry name" value="FHA_DOMAIN"/>
    <property type="match status" value="1"/>
</dbReference>
<evidence type="ECO:0000256" key="1">
    <source>
        <dbReference type="SAM" id="MobiDB-lite"/>
    </source>
</evidence>
<dbReference type="CDD" id="cd00060">
    <property type="entry name" value="FHA"/>
    <property type="match status" value="1"/>
</dbReference>
<protein>
    <submittedName>
        <fullName evidence="3">FHA domain protein</fullName>
    </submittedName>
</protein>
<dbReference type="RefSeq" id="WP_114802059.1">
    <property type="nucleotide sequence ID" value="NZ_QQAV01000001.1"/>
</dbReference>
<feature type="domain" description="FHA" evidence="2">
    <location>
        <begin position="27"/>
        <end position="77"/>
    </location>
</feature>
<name>A0A370FP31_9BURK</name>
<dbReference type="SUPFAM" id="SSF49879">
    <property type="entry name" value="SMAD/FHA domain"/>
    <property type="match status" value="1"/>
</dbReference>
<dbReference type="InterPro" id="IPR017735">
    <property type="entry name" value="T6SS_FHA"/>
</dbReference>
<keyword evidence="4" id="KW-1185">Reference proteome</keyword>
<proteinExistence type="predicted"/>
<organism evidence="3 4">
    <name type="scientific">Pseudacidovorax intermedius</name>
    <dbReference type="NCBI Taxonomy" id="433924"/>
    <lineage>
        <taxon>Bacteria</taxon>
        <taxon>Pseudomonadati</taxon>
        <taxon>Pseudomonadota</taxon>
        <taxon>Betaproteobacteria</taxon>
        <taxon>Burkholderiales</taxon>
        <taxon>Comamonadaceae</taxon>
        <taxon>Pseudacidovorax</taxon>
    </lineage>
</organism>
<dbReference type="InterPro" id="IPR000253">
    <property type="entry name" value="FHA_dom"/>
</dbReference>
<evidence type="ECO:0000259" key="2">
    <source>
        <dbReference type="PROSITE" id="PS50006"/>
    </source>
</evidence>
<sequence>MIEIVVVGRQGAPMGRPMAARFGPQGGTIGRADTNTLVLDDPDRTVSRVHAQVLCRGDQYVIVDRGSNPMQCNGVPLGAGNEAALVGGERLVIGSFELAVQQLAAAPSPKAAAMDLPTDFGAPAAPKPALPDDDPFADLLAGLAPAAAPARPPAAPAPSAAGGRELPAAFADPLGAAPRAAPASAGDPFGGLLGGLPAASAPLDDFSDLGLPAASNPTANAQRIDDLFGLGPAPAGADPLALSPLADPLLQPNTAAAASDPLAALQQRPAASQAPRSDHAPIGQFGFTPPRASAPAPAARPADGGATFDDTAGEPIRIGRASVPRPPAPVAAPSPPAPGAAAPTLPVAGASAAVPDPFADLLGDEPFGPSAAAGGGFDDLLAPAPAPAPAAAVAPAVAAPAPVAMPQPAPAPAMPAAPVPAMGVLPSPAMPTAGAFDAGTGTGTDSGELLAAFLRGLGGMHQPPAQLTPALMERIGVMLRSATEGTLQLLLTRQELKREVRAEVTMIAAQANNPLKFSPTVEVALGHLLGPQLRGFMPAEAAMRDAYDDLRAHQFGVMVGLRAALAALIARFGPEELEKKIAARSALDSLFAANRKAKLWDQFTALYGAIATEAEDDFHSLFGKAFLEAYEAQMARLKQPPGSGTT</sequence>
<evidence type="ECO:0000313" key="3">
    <source>
        <dbReference type="EMBL" id="RDI29497.1"/>
    </source>
</evidence>
<dbReference type="Gene3D" id="2.60.200.20">
    <property type="match status" value="1"/>
</dbReference>
<dbReference type="Pfam" id="PF00498">
    <property type="entry name" value="FHA"/>
    <property type="match status" value="1"/>
</dbReference>
<feature type="region of interest" description="Disordered" evidence="1">
    <location>
        <begin position="260"/>
        <end position="343"/>
    </location>
</feature>
<evidence type="ECO:0000313" key="4">
    <source>
        <dbReference type="Proteomes" id="UP000255265"/>
    </source>
</evidence>